<dbReference type="PROSITE" id="PS51220">
    <property type="entry name" value="NIDO"/>
    <property type="match status" value="1"/>
</dbReference>
<protein>
    <recommendedName>
        <fullName evidence="1">NIDO domain-containing protein</fullName>
    </recommendedName>
</protein>
<dbReference type="InterPro" id="IPR051495">
    <property type="entry name" value="Epithelial_Barrier/Signaling"/>
</dbReference>
<name>A0A8C5Q7X8_9ANUR</name>
<sequence length="369" mass="42268">MRLSGGHRPQRIKDMLRTICHITATRDKYLISHFRPETDATMRLWTRQLLLLLALPSMLCYDQVNEGEKAPHSFEMFNDDVLFAYGPAYNDHKTLAEDDGVSDEIHFRLPVKFFGTNFRKAFVNNNGGISFNEPIVSYTPEPFPIRKKYIMMPFWADVDPEICGDIFFGERIDEFTLNKLEQEFAYHLPDQFFKPVWCFVVTWHKVAYYGSESDKTNTFQAILTTDHHHTFVMYNYGNVEWTTGAASGGDPMTGLGGIQAQAGFNADDEYFSIPGSRSEHIVNIKDTTNCNRNGRWLFQVDNFKVPGGCVFEATYLTFGQFIWKDEVCSTKCSCRHSGKIECFASPCSGSDICVPMGKHYMCQMDEKEC</sequence>
<accession>A0A8C5Q7X8</accession>
<dbReference type="InterPro" id="IPR003886">
    <property type="entry name" value="NIDO_dom"/>
</dbReference>
<organism evidence="2 3">
    <name type="scientific">Leptobrachium leishanense</name>
    <name type="common">Leishan spiny toad</name>
    <dbReference type="NCBI Taxonomy" id="445787"/>
    <lineage>
        <taxon>Eukaryota</taxon>
        <taxon>Metazoa</taxon>
        <taxon>Chordata</taxon>
        <taxon>Craniata</taxon>
        <taxon>Vertebrata</taxon>
        <taxon>Euteleostomi</taxon>
        <taxon>Amphibia</taxon>
        <taxon>Batrachia</taxon>
        <taxon>Anura</taxon>
        <taxon>Pelobatoidea</taxon>
        <taxon>Megophryidae</taxon>
        <taxon>Leptobrachium</taxon>
    </lineage>
</organism>
<proteinExistence type="predicted"/>
<evidence type="ECO:0000313" key="3">
    <source>
        <dbReference type="Proteomes" id="UP000694569"/>
    </source>
</evidence>
<dbReference type="SMART" id="SM00539">
    <property type="entry name" value="NIDO"/>
    <property type="match status" value="1"/>
</dbReference>
<dbReference type="Proteomes" id="UP000694569">
    <property type="component" value="Unplaced"/>
</dbReference>
<evidence type="ECO:0000313" key="2">
    <source>
        <dbReference type="Ensembl" id="ENSLLEP00000034058.1"/>
    </source>
</evidence>
<dbReference type="AlphaFoldDB" id="A0A8C5Q7X8"/>
<dbReference type="GO" id="GO:0007160">
    <property type="term" value="P:cell-matrix adhesion"/>
    <property type="evidence" value="ECO:0007669"/>
    <property type="project" value="InterPro"/>
</dbReference>
<keyword evidence="3" id="KW-1185">Reference proteome</keyword>
<dbReference type="PANTHER" id="PTHR13802:SF59">
    <property type="entry name" value="SUSHI DOMAIN-CONTAINING PROTEIN 2"/>
    <property type="match status" value="1"/>
</dbReference>
<dbReference type="Ensembl" id="ENSLLET00000035354.1">
    <property type="protein sequence ID" value="ENSLLEP00000034058.1"/>
    <property type="gene ID" value="ENSLLEG00000021539.1"/>
</dbReference>
<dbReference type="PANTHER" id="PTHR13802">
    <property type="entry name" value="MUCIN 4-RELATED"/>
    <property type="match status" value="1"/>
</dbReference>
<feature type="domain" description="NIDO" evidence="1">
    <location>
        <begin position="153"/>
        <end position="303"/>
    </location>
</feature>
<dbReference type="GeneTree" id="ENSGT00730000110943"/>
<dbReference type="Pfam" id="PF06119">
    <property type="entry name" value="NIDO"/>
    <property type="match status" value="1"/>
</dbReference>
<reference evidence="2" key="1">
    <citation type="submission" date="2025-08" db="UniProtKB">
        <authorList>
            <consortium name="Ensembl"/>
        </authorList>
    </citation>
    <scope>IDENTIFICATION</scope>
</reference>
<reference evidence="2" key="2">
    <citation type="submission" date="2025-09" db="UniProtKB">
        <authorList>
            <consortium name="Ensembl"/>
        </authorList>
    </citation>
    <scope>IDENTIFICATION</scope>
</reference>
<dbReference type="OrthoDB" id="6236007at2759"/>
<evidence type="ECO:0000259" key="1">
    <source>
        <dbReference type="PROSITE" id="PS51220"/>
    </source>
</evidence>